<comment type="caution">
    <text evidence="1">The sequence shown here is derived from an EMBL/GenBank/DDBJ whole genome shotgun (WGS) entry which is preliminary data.</text>
</comment>
<keyword evidence="2" id="KW-1185">Reference proteome</keyword>
<sequence length="114" mass="13031">MFTKADVEDLKIEYDHAVNALADVIVPKRGTINYPPNIVEFMAKLLTPVWSNPSYDPGETQHYINHLESADDIAIRSILTHINIVERFSDGMWIDVLKQGLVERVLERAEQIAR</sequence>
<evidence type="ECO:0000313" key="2">
    <source>
        <dbReference type="Proteomes" id="UP001165393"/>
    </source>
</evidence>
<gene>
    <name evidence="1" type="ORF">NAF29_16460</name>
</gene>
<dbReference type="EMBL" id="JAMQGP010000009">
    <property type="protein sequence ID" value="MCM2681242.1"/>
    <property type="molecule type" value="Genomic_DNA"/>
</dbReference>
<organism evidence="1 2">
    <name type="scientific">Echinimonas agarilytica</name>
    <dbReference type="NCBI Taxonomy" id="1215918"/>
    <lineage>
        <taxon>Bacteria</taxon>
        <taxon>Pseudomonadati</taxon>
        <taxon>Pseudomonadota</taxon>
        <taxon>Gammaproteobacteria</taxon>
        <taxon>Alteromonadales</taxon>
        <taxon>Echinimonadaceae</taxon>
        <taxon>Echinimonas</taxon>
    </lineage>
</organism>
<dbReference type="AlphaFoldDB" id="A0AA41WAD2"/>
<dbReference type="RefSeq" id="WP_251262725.1">
    <property type="nucleotide sequence ID" value="NZ_JAMQGP010000009.1"/>
</dbReference>
<evidence type="ECO:0000313" key="1">
    <source>
        <dbReference type="EMBL" id="MCM2681242.1"/>
    </source>
</evidence>
<dbReference type="Pfam" id="PF20118">
    <property type="entry name" value="DUF6508"/>
    <property type="match status" value="1"/>
</dbReference>
<proteinExistence type="predicted"/>
<accession>A0AA41WAD2</accession>
<name>A0AA41WAD2_9GAMM</name>
<dbReference type="Proteomes" id="UP001165393">
    <property type="component" value="Unassembled WGS sequence"/>
</dbReference>
<protein>
    <submittedName>
        <fullName evidence="1">DUF6508 domain-containing protein</fullName>
    </submittedName>
</protein>
<reference evidence="1 2" key="1">
    <citation type="journal article" date="2013" name="Antonie Van Leeuwenhoek">
        <title>Echinimonas agarilytica gen. nov., sp. nov., a new gammaproteobacterium isolated from the sea urchin Strongylocentrotus intermedius.</title>
        <authorList>
            <person name="Nedashkovskaya O.I."/>
            <person name="Stenkova A.M."/>
            <person name="Zhukova N.V."/>
            <person name="Van Trappen S."/>
            <person name="Lee J.S."/>
            <person name="Kim S.B."/>
        </authorList>
    </citation>
    <scope>NUCLEOTIDE SEQUENCE [LARGE SCALE GENOMIC DNA]</scope>
    <source>
        <strain evidence="1 2">KMM 6351</strain>
    </source>
</reference>
<dbReference type="InterPro" id="IPR045425">
    <property type="entry name" value="DUF6508"/>
</dbReference>